<dbReference type="Gene3D" id="3.90.1300.10">
    <property type="entry name" value="Amidase signature (AS) domain"/>
    <property type="match status" value="1"/>
</dbReference>
<feature type="domain" description="Amidase" evidence="2">
    <location>
        <begin position="52"/>
        <end position="409"/>
    </location>
</feature>
<dbReference type="InterPro" id="IPR036928">
    <property type="entry name" value="AS_sf"/>
</dbReference>
<evidence type="ECO:0000259" key="2">
    <source>
        <dbReference type="Pfam" id="PF01425"/>
    </source>
</evidence>
<evidence type="ECO:0000313" key="3">
    <source>
        <dbReference type="EMBL" id="QAA94206.1"/>
    </source>
</evidence>
<dbReference type="PANTHER" id="PTHR11895:SF151">
    <property type="entry name" value="GLUTAMYL-TRNA(GLN) AMIDOTRANSFERASE SUBUNIT A"/>
    <property type="match status" value="1"/>
</dbReference>
<dbReference type="PANTHER" id="PTHR11895">
    <property type="entry name" value="TRANSAMIDASE"/>
    <property type="match status" value="1"/>
</dbReference>
<dbReference type="KEGG" id="pus:CKA81_10455"/>
<dbReference type="AlphaFoldDB" id="A0A410GD14"/>
<evidence type="ECO:0000313" key="4">
    <source>
        <dbReference type="Proteomes" id="UP000283474"/>
    </source>
</evidence>
<dbReference type="GO" id="GO:0003824">
    <property type="term" value="F:catalytic activity"/>
    <property type="evidence" value="ECO:0007669"/>
    <property type="project" value="InterPro"/>
</dbReference>
<reference evidence="3 4" key="1">
    <citation type="submission" date="2017-08" db="EMBL/GenBank/DDBJ databases">
        <authorList>
            <person name="Park S.-J."/>
            <person name="Kim H."/>
        </authorList>
    </citation>
    <scope>NUCLEOTIDE SEQUENCE [LARGE SCALE GENOMIC DNA]</scope>
    <source>
        <strain evidence="4">ye3</strain>
    </source>
</reference>
<proteinExistence type="predicted"/>
<organism evidence="3 4">
    <name type="scientific">Pollutimonas thiosulfatoxidans</name>
    <dbReference type="NCBI Taxonomy" id="2028345"/>
    <lineage>
        <taxon>Bacteria</taxon>
        <taxon>Pseudomonadati</taxon>
        <taxon>Pseudomonadota</taxon>
        <taxon>Betaproteobacteria</taxon>
        <taxon>Burkholderiales</taxon>
        <taxon>Alcaligenaceae</taxon>
        <taxon>Pollutimonas</taxon>
    </lineage>
</organism>
<dbReference type="SUPFAM" id="SSF75304">
    <property type="entry name" value="Amidase signature (AS) enzymes"/>
    <property type="match status" value="1"/>
</dbReference>
<feature type="region of interest" description="Disordered" evidence="1">
    <location>
        <begin position="125"/>
        <end position="144"/>
    </location>
</feature>
<protein>
    <recommendedName>
        <fullName evidence="2">Amidase domain-containing protein</fullName>
    </recommendedName>
</protein>
<name>A0A410GD14_9BURK</name>
<dbReference type="InterPro" id="IPR023631">
    <property type="entry name" value="Amidase_dom"/>
</dbReference>
<dbReference type="EMBL" id="CP022987">
    <property type="protein sequence ID" value="QAA94206.1"/>
    <property type="molecule type" value="Genomic_DNA"/>
</dbReference>
<dbReference type="Pfam" id="PF01425">
    <property type="entry name" value="Amidase"/>
    <property type="match status" value="1"/>
</dbReference>
<dbReference type="Proteomes" id="UP000283474">
    <property type="component" value="Chromosome"/>
</dbReference>
<accession>A0A410GD14</accession>
<dbReference type="OrthoDB" id="8641877at2"/>
<sequence>MEGIPQMDKGPVLVQAKPLLADRLRSFNHGIKAAEPDLQAWAWTAAEVENVPGRQISGVAPPLKDLLFGVKDIIDVAGMPTKNGCRAYEQAELKQADAACVAMLRDAGAIPIGKTVTAELAYAEPGPTRNPWNTEHTPGGSSSGSAAAVAAGMVPFALGTQTGGSIIRPAAYCGVVGFKASRGAVSLSGVKSISESFDSLGWFTRSVDEAITVGHVLLPNEACSAGATANLKLGVLTQLGPADIDPESIESLSGVAQILSVAGYRIEPARLPIDLEQVHFLHRKIMTHEMYRNFAYERLQFKDKLGKATLSALDEGAAVSTTEYVHCLSRLRQLTVRATDELLKFDAILTYSAPGPAPLGLNRTGNSSCNRVWSALGSPALHLPTGLTHRGLPIGVQLVTTPWNDMRLLEIGLRLHRALNWQPEWPQPLATAAS</sequence>
<dbReference type="InterPro" id="IPR000120">
    <property type="entry name" value="Amidase"/>
</dbReference>
<dbReference type="RefSeq" id="WP_128355211.1">
    <property type="nucleotide sequence ID" value="NZ_CP022987.1"/>
</dbReference>
<evidence type="ECO:0000256" key="1">
    <source>
        <dbReference type="SAM" id="MobiDB-lite"/>
    </source>
</evidence>
<keyword evidence="4" id="KW-1185">Reference proteome</keyword>
<gene>
    <name evidence="3" type="ORF">CKA81_10455</name>
</gene>